<keyword evidence="2" id="KW-0472">Membrane</keyword>
<protein>
    <recommendedName>
        <fullName evidence="3">Calponin-homology (CH) domain-containing protein</fullName>
    </recommendedName>
</protein>
<evidence type="ECO:0000313" key="5">
    <source>
        <dbReference type="Proteomes" id="UP000694555"/>
    </source>
</evidence>
<dbReference type="PANTHER" id="PTHR45912">
    <property type="entry name" value="CILIA- AND FLAGELLA-ASSOCIATED PROTEIN 47"/>
    <property type="match status" value="1"/>
</dbReference>
<dbReference type="InterPro" id="IPR036872">
    <property type="entry name" value="CH_dom_sf"/>
</dbReference>
<dbReference type="Ensembl" id="ENSBJAT00000004042.1">
    <property type="protein sequence ID" value="ENSBJAP00000003941.1"/>
    <property type="gene ID" value="ENSBJAG00000002823.1"/>
</dbReference>
<keyword evidence="5" id="KW-1185">Reference proteome</keyword>
<dbReference type="AlphaFoldDB" id="A0A8B9ZDD4"/>
<sequence length="423" mass="49347">MCTSLKLFTPEIKSDTTFESESDENMSEESEADSQSDGRENKFELSFFPEEDKEEYIFFQKTLTAVKNWFTLFGWSKGQNPISVPYSLRRDVCKVQMTSSQEKVFKQNLGKDTKTVYDMLFHLSGQLLPGITSSQSLPLDPVERMLQLHRQHSALLAFLNQGAYLPHVMPEFLLEPDDYKKWIKAQTVVKLLFILEDSIFETMSKRAWTDVLLQVYKVFVLPRVSSCSITDLFSLESVQNMPRIKSEPLSSNIYSPYERTILTWLNKHYEKNRRTVWKDCQKVPPMRWIVNFDRDLLDGLVLAAQLAAYCPYLIATHFVRMYTTPRTPEQFLHNCLILVNLSASDILFWEECGGVDVSFFSNLVFTLDHFYMLSNMIYISVFFIVLQLQIFYVWCPLHMLDIISLFFLLPLKPVFSCFKSAFL</sequence>
<feature type="domain" description="Calponin-homology (CH)" evidence="3">
    <location>
        <begin position="255"/>
        <end position="387"/>
    </location>
</feature>
<feature type="compositionally biased region" description="Acidic residues" evidence="1">
    <location>
        <begin position="18"/>
        <end position="34"/>
    </location>
</feature>
<dbReference type="InterPro" id="IPR056343">
    <property type="entry name" value="CFAP47_dom"/>
</dbReference>
<organism evidence="4 5">
    <name type="scientific">Buteo japonicus</name>
    <dbReference type="NCBI Taxonomy" id="224669"/>
    <lineage>
        <taxon>Eukaryota</taxon>
        <taxon>Metazoa</taxon>
        <taxon>Chordata</taxon>
        <taxon>Craniata</taxon>
        <taxon>Vertebrata</taxon>
        <taxon>Euteleostomi</taxon>
        <taxon>Archelosauria</taxon>
        <taxon>Archosauria</taxon>
        <taxon>Dinosauria</taxon>
        <taxon>Saurischia</taxon>
        <taxon>Theropoda</taxon>
        <taxon>Coelurosauria</taxon>
        <taxon>Aves</taxon>
        <taxon>Neognathae</taxon>
        <taxon>Neoaves</taxon>
        <taxon>Telluraves</taxon>
        <taxon>Accipitrimorphae</taxon>
        <taxon>Accipitriformes</taxon>
        <taxon>Accipitridae</taxon>
        <taxon>Accipitrinae</taxon>
        <taxon>Buteo</taxon>
    </lineage>
</organism>
<dbReference type="Pfam" id="PF24529">
    <property type="entry name" value="CFAP47"/>
    <property type="match status" value="1"/>
</dbReference>
<feature type="transmembrane region" description="Helical" evidence="2">
    <location>
        <begin position="369"/>
        <end position="395"/>
    </location>
</feature>
<dbReference type="GO" id="GO:0007288">
    <property type="term" value="P:sperm axoneme assembly"/>
    <property type="evidence" value="ECO:0007669"/>
    <property type="project" value="TreeGrafter"/>
</dbReference>
<keyword evidence="2" id="KW-0812">Transmembrane</keyword>
<feature type="transmembrane region" description="Helical" evidence="2">
    <location>
        <begin position="299"/>
        <end position="319"/>
    </location>
</feature>
<feature type="region of interest" description="Disordered" evidence="1">
    <location>
        <begin position="1"/>
        <end position="40"/>
    </location>
</feature>
<evidence type="ECO:0000313" key="4">
    <source>
        <dbReference type="Ensembl" id="ENSBJAP00000003941.1"/>
    </source>
</evidence>
<accession>A0A8B9ZDD4</accession>
<name>A0A8B9ZDD4_9AVES</name>
<evidence type="ECO:0000256" key="2">
    <source>
        <dbReference type="SAM" id="Phobius"/>
    </source>
</evidence>
<reference evidence="4" key="1">
    <citation type="submission" date="2025-08" db="UniProtKB">
        <authorList>
            <consortium name="Ensembl"/>
        </authorList>
    </citation>
    <scope>IDENTIFICATION</scope>
</reference>
<dbReference type="Proteomes" id="UP000694555">
    <property type="component" value="Unplaced"/>
</dbReference>
<dbReference type="PROSITE" id="PS50021">
    <property type="entry name" value="CH"/>
    <property type="match status" value="1"/>
</dbReference>
<reference evidence="4" key="2">
    <citation type="submission" date="2025-09" db="UniProtKB">
        <authorList>
            <consortium name="Ensembl"/>
        </authorList>
    </citation>
    <scope>IDENTIFICATION</scope>
</reference>
<proteinExistence type="predicted"/>
<dbReference type="PANTHER" id="PTHR45912:SF3">
    <property type="entry name" value="CILIA- AND FLAGELLA-ASSOCIATED PROTEIN 47"/>
    <property type="match status" value="1"/>
</dbReference>
<dbReference type="GO" id="GO:0005929">
    <property type="term" value="C:cilium"/>
    <property type="evidence" value="ECO:0007669"/>
    <property type="project" value="TreeGrafter"/>
</dbReference>
<evidence type="ECO:0000259" key="3">
    <source>
        <dbReference type="PROSITE" id="PS50021"/>
    </source>
</evidence>
<dbReference type="InterPro" id="IPR001715">
    <property type="entry name" value="CH_dom"/>
</dbReference>
<keyword evidence="2" id="KW-1133">Transmembrane helix</keyword>
<feature type="transmembrane region" description="Helical" evidence="2">
    <location>
        <begin position="331"/>
        <end position="349"/>
    </location>
</feature>
<dbReference type="SUPFAM" id="SSF47576">
    <property type="entry name" value="Calponin-homology domain, CH-domain"/>
    <property type="match status" value="1"/>
</dbReference>
<evidence type="ECO:0000256" key="1">
    <source>
        <dbReference type="SAM" id="MobiDB-lite"/>
    </source>
</evidence>